<dbReference type="PATRIC" id="fig|1188240.3.peg.16"/>
<dbReference type="AlphaFoldDB" id="S6G8Q6"/>
<protein>
    <submittedName>
        <fullName evidence="1">Type II restriction modification system endonuclease</fullName>
    </submittedName>
</protein>
<keyword evidence="1" id="KW-0255">Endonuclease</keyword>
<organism evidence="1 2">
    <name type="scientific">Mycoplasma yeatsii 13926</name>
    <dbReference type="NCBI Taxonomy" id="1188240"/>
    <lineage>
        <taxon>Bacteria</taxon>
        <taxon>Bacillati</taxon>
        <taxon>Mycoplasmatota</taxon>
        <taxon>Mollicutes</taxon>
        <taxon>Mycoplasmataceae</taxon>
        <taxon>Mycoplasma</taxon>
    </lineage>
</organism>
<evidence type="ECO:0000313" key="1">
    <source>
        <dbReference type="EMBL" id="EOA07594.1"/>
    </source>
</evidence>
<dbReference type="eggNOG" id="ENOG5032S4T">
    <property type="taxonomic scope" value="Bacteria"/>
</dbReference>
<dbReference type="EMBL" id="AORK01000002">
    <property type="protein sequence ID" value="EOA07594.1"/>
    <property type="molecule type" value="Genomic_DNA"/>
</dbReference>
<evidence type="ECO:0000313" key="2">
    <source>
        <dbReference type="Proteomes" id="UP000015348"/>
    </source>
</evidence>
<dbReference type="RefSeq" id="WP_004426351.1">
    <property type="nucleotide sequence ID" value="NZ_AORK01000002.1"/>
</dbReference>
<keyword evidence="1" id="KW-0378">Hydrolase</keyword>
<sequence length="271" mass="32672">MKWEQFEEKALEFLKNNFSDPSNFSLEGKSNSNTSDILYKDRINEFYIEVKMPISQSGQFVLNEDKQNKKFIYSDKNRSKLNEFSEEILTYMNSNFNFFSENKKTKAEIALDKQIFYNWIINYYENKNVKFIITLYDSKYIIFPIHKLSSYFDVYAIYREKQSGSRRLSTKNLDDFKKALQENQIKYAFDNMDIKSEQDLDNLIIRSENNRYLLKWKDDRYDIRHLSNTRNSNVIFSLKLFKKLDENMLKEDLKYFKDLLKKIALSNIFGD</sequence>
<name>S6G8Q6_9MOLU</name>
<reference evidence="1 2" key="1">
    <citation type="journal article" date="2013" name="Genome Announc.">
        <title>Draft Genome Sequences of Mycoplasma auris and Mycoplasma yeatsii, Two Species of the Ear Canal of Caprinae.</title>
        <authorList>
            <person name="Dordet-Frisoni E."/>
            <person name="Baranowski E."/>
            <person name="Barre A."/>
            <person name="Blanchard A."/>
            <person name="Breton M."/>
            <person name="Couture C."/>
            <person name="Dupuy V."/>
            <person name="Gaurivaud P."/>
            <person name="Jacob D."/>
            <person name="Lemaitre C."/>
            <person name="Manso-Silvan L."/>
            <person name="Nikolski M."/>
            <person name="Nouvel L.X."/>
            <person name="Poumarat F."/>
            <person name="Sirand-Pugnet P."/>
            <person name="Thebault P."/>
            <person name="Theil S."/>
            <person name="Thiaucourt F."/>
            <person name="Citti C."/>
            <person name="Tardy F."/>
        </authorList>
    </citation>
    <scope>NUCLEOTIDE SEQUENCE [LARGE SCALE GENOMIC DNA]</scope>
    <source>
        <strain evidence="1 2">13926</strain>
    </source>
</reference>
<comment type="caution">
    <text evidence="1">The sequence shown here is derived from an EMBL/GenBank/DDBJ whole genome shotgun (WGS) entry which is preliminary data.</text>
</comment>
<dbReference type="GO" id="GO:0004519">
    <property type="term" value="F:endonuclease activity"/>
    <property type="evidence" value="ECO:0007669"/>
    <property type="project" value="UniProtKB-KW"/>
</dbReference>
<dbReference type="OrthoDB" id="398288at2"/>
<dbReference type="CDD" id="cd21834">
    <property type="entry name" value="Hhal-like"/>
    <property type="match status" value="1"/>
</dbReference>
<accession>S6G8Q6</accession>
<dbReference type="Proteomes" id="UP000015348">
    <property type="component" value="Unassembled WGS sequence"/>
</dbReference>
<proteinExistence type="predicted"/>
<keyword evidence="1" id="KW-0540">Nuclease</keyword>
<gene>
    <name evidence="1" type="ORF">MYEA_0160</name>
</gene>